<keyword evidence="7" id="KW-1185">Reference proteome</keyword>
<dbReference type="GeneTree" id="ENSGT01120000273045"/>
<feature type="domain" description="Ig-like" evidence="5">
    <location>
        <begin position="114"/>
        <end position="212"/>
    </location>
</feature>
<dbReference type="InterPro" id="IPR013783">
    <property type="entry name" value="Ig-like_fold"/>
</dbReference>
<sequence>MIFFCRIHVVKSESDPKLLYGEISNSNKNMRVSCPGPIASICNNFRGNFSWKKDFILLEGNQKDWWIGNSQVDKGVYTCVCTWMHNSEVYQSTGSRKISQERQFVNIKPGILSPEGSKVPAGEEGSVMKLNCTIFCGKNVPTCDAEWKMNGSPIPADGYSNETQSSSRVVNNSMDTFSTAVLTINKVSAKDFQATFTCTGRGLHDSTSKNIKLIWRKTTLDLVMEFLGLLVCCLCVAVLLRCFSIDIILLLRPCLSLAKRKKDTRIYDAYVIYQTKRPDKD</sequence>
<dbReference type="InterPro" id="IPR036179">
    <property type="entry name" value="Ig-like_dom_sf"/>
</dbReference>
<keyword evidence="2" id="KW-0325">Glycoprotein</keyword>
<protein>
    <recommendedName>
        <fullName evidence="5">Ig-like domain-containing protein</fullName>
    </recommendedName>
</protein>
<accession>H3DE17</accession>
<dbReference type="PANTHER" id="PTHR11890:SF26">
    <property type="entry name" value="INTERLEUKIN-1 RECEPTOR TYPE 1"/>
    <property type="match status" value="1"/>
</dbReference>
<dbReference type="PRINTS" id="PR01537">
    <property type="entry name" value="INTRLKN1R1F"/>
</dbReference>
<reference evidence="6" key="2">
    <citation type="submission" date="2025-08" db="UniProtKB">
        <authorList>
            <consortium name="Ensembl"/>
        </authorList>
    </citation>
    <scope>IDENTIFICATION</scope>
</reference>
<reference evidence="7" key="1">
    <citation type="journal article" date="2004" name="Nature">
        <title>Genome duplication in the teleost fish Tetraodon nigroviridis reveals the early vertebrate proto-karyotype.</title>
        <authorList>
            <person name="Jaillon O."/>
            <person name="Aury J.-M."/>
            <person name="Brunet F."/>
            <person name="Petit J.-L."/>
            <person name="Stange-Thomann N."/>
            <person name="Mauceli E."/>
            <person name="Bouneau L."/>
            <person name="Fischer C."/>
            <person name="Ozouf-Costaz C."/>
            <person name="Bernot A."/>
            <person name="Nicaud S."/>
            <person name="Jaffe D."/>
            <person name="Fisher S."/>
            <person name="Lutfalla G."/>
            <person name="Dossat C."/>
            <person name="Segurens B."/>
            <person name="Dasilva C."/>
            <person name="Salanoubat M."/>
            <person name="Levy M."/>
            <person name="Boudet N."/>
            <person name="Castellano S."/>
            <person name="Anthouard V."/>
            <person name="Jubin C."/>
            <person name="Castelli V."/>
            <person name="Katinka M."/>
            <person name="Vacherie B."/>
            <person name="Biemont C."/>
            <person name="Skalli Z."/>
            <person name="Cattolico L."/>
            <person name="Poulain J."/>
            <person name="De Berardinis V."/>
            <person name="Cruaud C."/>
            <person name="Duprat S."/>
            <person name="Brottier P."/>
            <person name="Coutanceau J.-P."/>
            <person name="Gouzy J."/>
            <person name="Parra G."/>
            <person name="Lardier G."/>
            <person name="Chapple C."/>
            <person name="McKernan K.J."/>
            <person name="McEwan P."/>
            <person name="Bosak S."/>
            <person name="Kellis M."/>
            <person name="Volff J.-N."/>
            <person name="Guigo R."/>
            <person name="Zody M.C."/>
            <person name="Mesirov J."/>
            <person name="Lindblad-Toh K."/>
            <person name="Birren B."/>
            <person name="Nusbaum C."/>
            <person name="Kahn D."/>
            <person name="Robinson-Rechavi M."/>
            <person name="Laudet V."/>
            <person name="Schachter V."/>
            <person name="Quetier F."/>
            <person name="Saurin W."/>
            <person name="Scarpelli C."/>
            <person name="Wincker P."/>
            <person name="Lander E.S."/>
            <person name="Weissenbach J."/>
            <person name="Roest Crollius H."/>
        </authorList>
    </citation>
    <scope>NUCLEOTIDE SEQUENCE [LARGE SCALE GENOMIC DNA]</scope>
</reference>
<dbReference type="Proteomes" id="UP000007303">
    <property type="component" value="Unassembled WGS sequence"/>
</dbReference>
<evidence type="ECO:0000256" key="2">
    <source>
        <dbReference type="ARBA" id="ARBA00023180"/>
    </source>
</evidence>
<keyword evidence="3" id="KW-0393">Immunoglobulin domain</keyword>
<evidence type="ECO:0000256" key="4">
    <source>
        <dbReference type="SAM" id="Phobius"/>
    </source>
</evidence>
<dbReference type="HOGENOM" id="CLU_992265_0_0_1"/>
<dbReference type="OMA" id="LWIENAG"/>
<evidence type="ECO:0000313" key="6">
    <source>
        <dbReference type="Ensembl" id="ENSTNIP00000018760.1"/>
    </source>
</evidence>
<dbReference type="InterPro" id="IPR015621">
    <property type="entry name" value="IL-1_rcpt_fam"/>
</dbReference>
<dbReference type="InterPro" id="IPR007110">
    <property type="entry name" value="Ig-like_dom"/>
</dbReference>
<dbReference type="Ensembl" id="ENSTNIT00000018988.1">
    <property type="protein sequence ID" value="ENSTNIP00000018760.1"/>
    <property type="gene ID" value="ENSTNIG00000015685.1"/>
</dbReference>
<proteinExistence type="predicted"/>
<dbReference type="STRING" id="99883.ENSTNIP00000018760"/>
<dbReference type="Gene3D" id="2.60.40.10">
    <property type="entry name" value="Immunoglobulins"/>
    <property type="match status" value="2"/>
</dbReference>
<organism evidence="6 7">
    <name type="scientific">Tetraodon nigroviridis</name>
    <name type="common">Spotted green pufferfish</name>
    <name type="synonym">Chelonodon nigroviridis</name>
    <dbReference type="NCBI Taxonomy" id="99883"/>
    <lineage>
        <taxon>Eukaryota</taxon>
        <taxon>Metazoa</taxon>
        <taxon>Chordata</taxon>
        <taxon>Craniata</taxon>
        <taxon>Vertebrata</taxon>
        <taxon>Euteleostomi</taxon>
        <taxon>Actinopterygii</taxon>
        <taxon>Neopterygii</taxon>
        <taxon>Teleostei</taxon>
        <taxon>Neoteleostei</taxon>
        <taxon>Acanthomorphata</taxon>
        <taxon>Eupercaria</taxon>
        <taxon>Tetraodontiformes</taxon>
        <taxon>Tetradontoidea</taxon>
        <taxon>Tetraodontidae</taxon>
        <taxon>Tetraodon</taxon>
    </lineage>
</organism>
<dbReference type="InParanoid" id="H3DE17"/>
<evidence type="ECO:0000313" key="7">
    <source>
        <dbReference type="Proteomes" id="UP000007303"/>
    </source>
</evidence>
<dbReference type="AlphaFoldDB" id="H3DE17"/>
<feature type="transmembrane region" description="Helical" evidence="4">
    <location>
        <begin position="226"/>
        <end position="251"/>
    </location>
</feature>
<evidence type="ECO:0000256" key="1">
    <source>
        <dbReference type="ARBA" id="ARBA00023157"/>
    </source>
</evidence>
<dbReference type="SUPFAM" id="SSF48726">
    <property type="entry name" value="Immunoglobulin"/>
    <property type="match status" value="1"/>
</dbReference>
<keyword evidence="1" id="KW-1015">Disulfide bond</keyword>
<dbReference type="PANTHER" id="PTHR11890">
    <property type="entry name" value="INTERLEUKIN-1 RECEPTOR FAMILY MEMBER"/>
    <property type="match status" value="1"/>
</dbReference>
<evidence type="ECO:0000256" key="3">
    <source>
        <dbReference type="ARBA" id="ARBA00023319"/>
    </source>
</evidence>
<keyword evidence="4" id="KW-0472">Membrane</keyword>
<keyword evidence="4" id="KW-1133">Transmembrane helix</keyword>
<dbReference type="PROSITE" id="PS50835">
    <property type="entry name" value="IG_LIKE"/>
    <property type="match status" value="1"/>
</dbReference>
<evidence type="ECO:0000259" key="5">
    <source>
        <dbReference type="PROSITE" id="PS50835"/>
    </source>
</evidence>
<reference evidence="6" key="3">
    <citation type="submission" date="2025-09" db="UniProtKB">
        <authorList>
            <consortium name="Ensembl"/>
        </authorList>
    </citation>
    <scope>IDENTIFICATION</scope>
</reference>
<keyword evidence="4" id="KW-0812">Transmembrane</keyword>
<name>H3DE17_TETNG</name>